<evidence type="ECO:0000256" key="1">
    <source>
        <dbReference type="SAM" id="MobiDB-lite"/>
    </source>
</evidence>
<name>A0A654TCJ5_MYCTX</name>
<evidence type="ECO:0000313" key="4">
    <source>
        <dbReference type="Proteomes" id="UP000046680"/>
    </source>
</evidence>
<reference evidence="4 5" key="1">
    <citation type="submission" date="2015-03" db="EMBL/GenBank/DDBJ databases">
        <authorList>
            <consortium name="Pathogen Informatics"/>
        </authorList>
    </citation>
    <scope>NUCLEOTIDE SEQUENCE [LARGE SCALE GENOMIC DNA]</scope>
    <source>
        <strain evidence="3 4">C09601061</strain>
        <strain evidence="2 5">G09901357</strain>
    </source>
</reference>
<dbReference type="EMBL" id="CFOE01000559">
    <property type="protein sequence ID" value="CFE43052.1"/>
    <property type="molecule type" value="Genomic_DNA"/>
</dbReference>
<gene>
    <name evidence="3" type="ORF">ERS007657_02554</name>
    <name evidence="2" type="ORF">ERS007681_03325</name>
</gene>
<dbReference type="Proteomes" id="UP000046680">
    <property type="component" value="Unassembled WGS sequence"/>
</dbReference>
<organism evidence="2 5">
    <name type="scientific">Mycobacterium tuberculosis</name>
    <dbReference type="NCBI Taxonomy" id="1773"/>
    <lineage>
        <taxon>Bacteria</taxon>
        <taxon>Bacillati</taxon>
        <taxon>Actinomycetota</taxon>
        <taxon>Actinomycetes</taxon>
        <taxon>Mycobacteriales</taxon>
        <taxon>Mycobacteriaceae</taxon>
        <taxon>Mycobacterium</taxon>
        <taxon>Mycobacterium tuberculosis complex</taxon>
    </lineage>
</organism>
<evidence type="ECO:0000313" key="2">
    <source>
        <dbReference type="EMBL" id="CFE43052.1"/>
    </source>
</evidence>
<feature type="compositionally biased region" description="Polar residues" evidence="1">
    <location>
        <begin position="30"/>
        <end position="43"/>
    </location>
</feature>
<dbReference type="EMBL" id="CGCX01001006">
    <property type="protein sequence ID" value="CFR86942.1"/>
    <property type="molecule type" value="Genomic_DNA"/>
</dbReference>
<feature type="region of interest" description="Disordered" evidence="1">
    <location>
        <begin position="25"/>
        <end position="53"/>
    </location>
</feature>
<dbReference type="Proteomes" id="UP000048289">
    <property type="component" value="Unassembled WGS sequence"/>
</dbReference>
<protein>
    <submittedName>
        <fullName evidence="2">Uncharacterized protein</fullName>
    </submittedName>
</protein>
<evidence type="ECO:0000313" key="5">
    <source>
        <dbReference type="Proteomes" id="UP000048289"/>
    </source>
</evidence>
<evidence type="ECO:0000313" key="3">
    <source>
        <dbReference type="EMBL" id="CFR86942.1"/>
    </source>
</evidence>
<dbReference type="AlphaFoldDB" id="A0A654TCJ5"/>
<accession>A0A654TCJ5</accession>
<proteinExistence type="predicted"/>
<sequence>MHLEAEYRLEARDDLVVIEQFSPCGLGCPGSNSHSRDPSLSTRRQPKKAAASS</sequence>